<dbReference type="GO" id="GO:0000272">
    <property type="term" value="P:polysaccharide catabolic process"/>
    <property type="evidence" value="ECO:0007669"/>
    <property type="project" value="UniProtKB-KW"/>
</dbReference>
<dbReference type="Pfam" id="PF00041">
    <property type="entry name" value="fn3"/>
    <property type="match status" value="1"/>
</dbReference>
<dbReference type="Gene3D" id="2.120.10.30">
    <property type="entry name" value="TolB, C-terminal domain"/>
    <property type="match status" value="1"/>
</dbReference>
<dbReference type="SMART" id="SM00060">
    <property type="entry name" value="FN3"/>
    <property type="match status" value="2"/>
</dbReference>
<dbReference type="InterPro" id="IPR012938">
    <property type="entry name" value="Glc/Sorbosone_DH"/>
</dbReference>
<comment type="caution">
    <text evidence="4">The sequence shown here is derived from an EMBL/GenBank/DDBJ whole genome shotgun (WGS) entry which is preliminary data.</text>
</comment>
<keyword evidence="1" id="KW-0378">Hydrolase</keyword>
<dbReference type="InterPro" id="IPR003961">
    <property type="entry name" value="FN3_dom"/>
</dbReference>
<keyword evidence="5" id="KW-1185">Reference proteome</keyword>
<evidence type="ECO:0000313" key="5">
    <source>
        <dbReference type="Proteomes" id="UP000316639"/>
    </source>
</evidence>
<proteinExistence type="predicted"/>
<dbReference type="SUPFAM" id="SSF49265">
    <property type="entry name" value="Fibronectin type III"/>
    <property type="match status" value="2"/>
</dbReference>
<dbReference type="PROSITE" id="PS50853">
    <property type="entry name" value="FN3"/>
    <property type="match status" value="2"/>
</dbReference>
<dbReference type="InterPro" id="IPR011041">
    <property type="entry name" value="Quinoprot_gluc/sorb_DH_b-prop"/>
</dbReference>
<dbReference type="Proteomes" id="UP000316639">
    <property type="component" value="Unassembled WGS sequence"/>
</dbReference>
<dbReference type="AlphaFoldDB" id="A0A563EMZ0"/>
<feature type="domain" description="Fibronectin type-III" evidence="3">
    <location>
        <begin position="78"/>
        <end position="163"/>
    </location>
</feature>
<keyword evidence="2" id="KW-0119">Carbohydrate metabolism</keyword>
<dbReference type="CDD" id="cd00063">
    <property type="entry name" value="FN3"/>
    <property type="match status" value="2"/>
</dbReference>
<dbReference type="InterPro" id="IPR036116">
    <property type="entry name" value="FN3_sf"/>
</dbReference>
<keyword evidence="2" id="KW-0624">Polysaccharide degradation</keyword>
<sequence>MPRRHHTGATQRLLEAVKSGFLSDDRQQVRSRKFPPVSTATSKPASPYLRHVVSLSRPASVAVSIVLLVSTATPATATPDGLKVTAVSHTSVTLAWNAWAGDVFSYELVLPDRVFRIVPGDRTSKTVDNLVPGTEYRWRIAARDQDMRLSALSDEVVVKTPQYPADSEKPGAPSNPRVAKSSANSISLVWNASTDNVGVASYDVFDGDKKVTTVPGTAAAVNGLRAYSPHEFTVVAKDFAGNRSAASDPVAARTRVGADPVGEARTVATSDDIPWGLTFLPDRSALFSERDTFRIYHVSGGRKTLAATVPDTHSLRGEDGVLGLAVSPDFVRDRWVYVFHTRENDGRIVRVKFVDGTLDFTRAETVLAGIPRAKKHLGGRLRFGPDGKLYVSTGELQRGELAQDLSTLAGKILRINPDGSVPSDNPFPGSAIYSYGHRNPQGLAFDSRGRLWVAEFGHFEVDEINLVKPGGNYGWPYCEGPCGRFVDPVRTFRTFDASPAGIAIVDDVIYLAGARGKRLHRMVIRGDATSEPEPFFRDHYGRLRTVEATPAGNIWLTSTGGDDLHEPGGDANVIVEVRLR</sequence>
<keyword evidence="1" id="KW-0326">Glycosidase</keyword>
<evidence type="ECO:0000259" key="3">
    <source>
        <dbReference type="PROSITE" id="PS50853"/>
    </source>
</evidence>
<evidence type="ECO:0000313" key="4">
    <source>
        <dbReference type="EMBL" id="TWP48603.1"/>
    </source>
</evidence>
<evidence type="ECO:0000256" key="1">
    <source>
        <dbReference type="ARBA" id="ARBA00023295"/>
    </source>
</evidence>
<dbReference type="SUPFAM" id="SSF50952">
    <property type="entry name" value="Soluble quinoprotein glucose dehydrogenase"/>
    <property type="match status" value="1"/>
</dbReference>
<dbReference type="GO" id="GO:0016798">
    <property type="term" value="F:hydrolase activity, acting on glycosyl bonds"/>
    <property type="evidence" value="ECO:0007669"/>
    <property type="project" value="UniProtKB-KW"/>
</dbReference>
<evidence type="ECO:0000256" key="2">
    <source>
        <dbReference type="ARBA" id="ARBA00023326"/>
    </source>
</evidence>
<feature type="domain" description="Fibronectin type-III" evidence="3">
    <location>
        <begin position="172"/>
        <end position="257"/>
    </location>
</feature>
<dbReference type="OrthoDB" id="9770043at2"/>
<accession>A0A563EMZ0</accession>
<organism evidence="4 5">
    <name type="scientific">Lentzea tibetensis</name>
    <dbReference type="NCBI Taxonomy" id="2591470"/>
    <lineage>
        <taxon>Bacteria</taxon>
        <taxon>Bacillati</taxon>
        <taxon>Actinomycetota</taxon>
        <taxon>Actinomycetes</taxon>
        <taxon>Pseudonocardiales</taxon>
        <taxon>Pseudonocardiaceae</taxon>
        <taxon>Lentzea</taxon>
    </lineage>
</organism>
<reference evidence="4 5" key="1">
    <citation type="submission" date="2019-07" db="EMBL/GenBank/DDBJ databases">
        <title>Lentzea xizangensis sp. nov., isolated from Qinghai-Tibetan Plateau Soils.</title>
        <authorList>
            <person name="Huang J."/>
        </authorList>
    </citation>
    <scope>NUCLEOTIDE SEQUENCE [LARGE SCALE GENOMIC DNA]</scope>
    <source>
        <strain evidence="4 5">FXJ1.1311</strain>
    </source>
</reference>
<dbReference type="Pfam" id="PF07995">
    <property type="entry name" value="GSDH"/>
    <property type="match status" value="1"/>
</dbReference>
<dbReference type="PANTHER" id="PTHR19328:SF13">
    <property type="entry name" value="HIPL1 PROTEIN"/>
    <property type="match status" value="1"/>
</dbReference>
<name>A0A563EMZ0_9PSEU</name>
<dbReference type="EMBL" id="VOBR01000019">
    <property type="protein sequence ID" value="TWP48603.1"/>
    <property type="molecule type" value="Genomic_DNA"/>
</dbReference>
<dbReference type="InterPro" id="IPR013783">
    <property type="entry name" value="Ig-like_fold"/>
</dbReference>
<gene>
    <name evidence="4" type="ORF">FKR81_27120</name>
</gene>
<dbReference type="Gene3D" id="2.60.40.10">
    <property type="entry name" value="Immunoglobulins"/>
    <property type="match status" value="2"/>
</dbReference>
<dbReference type="InterPro" id="IPR011042">
    <property type="entry name" value="6-blade_b-propeller_TolB-like"/>
</dbReference>
<protein>
    <submittedName>
        <fullName evidence="4">Glucose dehydrogenase</fullName>
    </submittedName>
</protein>
<dbReference type="PANTHER" id="PTHR19328">
    <property type="entry name" value="HEDGEHOG-INTERACTING PROTEIN"/>
    <property type="match status" value="1"/>
</dbReference>